<dbReference type="EMBL" id="CAJVQB010004164">
    <property type="protein sequence ID" value="CAG8628717.1"/>
    <property type="molecule type" value="Genomic_DNA"/>
</dbReference>
<dbReference type="Gene3D" id="3.30.40.220">
    <property type="match status" value="1"/>
</dbReference>
<proteinExistence type="predicted"/>
<name>A0ABN7UM86_GIGMA</name>
<evidence type="ECO:0000313" key="1">
    <source>
        <dbReference type="EMBL" id="CAG8628717.1"/>
    </source>
</evidence>
<evidence type="ECO:0000313" key="2">
    <source>
        <dbReference type="Proteomes" id="UP000789901"/>
    </source>
</evidence>
<sequence>MTIPTYSIAFFVPVKVPDPKIRPDSEARLDPLPAPTSIQNIPLSENLTPISDLILFDKNIPTYYPNMSNVLVVDLLIGNILDIKAESSSNTNIKQKKNQFLMIDELIKWLSKPEIKNNKKIRSKSVPKTDKEWFDLMESYISEPSNPKPQAYYFLDLDIEVPWPVPFPENEEHREVWQNGIQYAKDMFKNSEYLIRVKFIRANTVILDKETKRGFKIIDKYESIRESKKAGGKYIRGGPNVILTKKMKPGFWVEIDEKFLVRDVKVQSEVERLDSNAVVYGLYQIRKPDVNRLMPIKDGTLNCVAERVIEHFDQAKRGYGLTKIRRQKINDWEKKMRIPGARVHDIAELEKILKHPITLLDITYKAINNALQGSQAIWLMEVGDRTQRISQFVLEDENIINEEKRSILLESLKVVDLAEQVFGANHAGSRLANEINEWYPISEKINNNIKRACVEHGHGQEEYAPWFNQFGYPTYHLVQVAVNGKLPKDDITGFAQVRSFKFAPNIHPVIPVWYGKHFACQGRDGCIKEKGWAPIVLLQYLLGAGILEDLTVREVIISLTKQTKVWLLNNQDISCVIIDKFIQGSKIDEKRLTHQLVTDEDELNFLIKDCTDAGTFAGREKCPLGFILTYYEGYQPQYTHLRASMLAYAHINLLEMLRRFEPNEVVRIATDSIYVRKEALYKIENVPAFFKQEKAKDPDLCPHTYPLCAMCTDPEEFFISKSEYAKWIKEFLKTKMPLVKNDYKRHKLYICRFCFGEWFYRPDSYALLHQLEEQEIREIQPGQWRDKSEKIYGPNADIVYWPKNRHWESIKDITESTAPSIHDPITRFRVSYLNGGGDINMVVFTHTNVLAKDFQNDRKVKAQTWHSFFRWNGVGEWTPERMRKKKFPRVVIWDEPPPFFGEMPHDWLKERADYYEESDLFREALLVAKKCEYLESEWKLSDRILSAHILSRRIAFQKCLELHRKKYPNVLIPLIYRPRDGRKQNCFVQIPGSSEKKELVKNDIIHLPLNTLPDKFLQGMLEKEKAIDWELGYAMTIHTSQGMTFKAPQRVWVINEHLAWDNLIYFAVGRVEYLGQLIRIEDKKKGREFNLSVDYILVLKDLQKNKCELCFNEMLWEWDKAGNPNQWTVDRIDNKLDHIEENICLVCLECNQNHRV</sequence>
<accession>A0ABN7UM86</accession>
<organism evidence="1 2">
    <name type="scientific">Gigaspora margarita</name>
    <dbReference type="NCBI Taxonomy" id="4874"/>
    <lineage>
        <taxon>Eukaryota</taxon>
        <taxon>Fungi</taxon>
        <taxon>Fungi incertae sedis</taxon>
        <taxon>Mucoromycota</taxon>
        <taxon>Glomeromycotina</taxon>
        <taxon>Glomeromycetes</taxon>
        <taxon>Diversisporales</taxon>
        <taxon>Gigasporaceae</taxon>
        <taxon>Gigaspora</taxon>
    </lineage>
</organism>
<keyword evidence="2" id="KW-1185">Reference proteome</keyword>
<gene>
    <name evidence="1" type="ORF">GMARGA_LOCUS8221</name>
</gene>
<dbReference type="Proteomes" id="UP000789901">
    <property type="component" value="Unassembled WGS sequence"/>
</dbReference>
<dbReference type="CDD" id="cd18809">
    <property type="entry name" value="SF1_C_RecD"/>
    <property type="match status" value="1"/>
</dbReference>
<protein>
    <submittedName>
        <fullName evidence="1">23401_t:CDS:1</fullName>
    </submittedName>
</protein>
<reference evidence="1 2" key="1">
    <citation type="submission" date="2021-06" db="EMBL/GenBank/DDBJ databases">
        <authorList>
            <person name="Kallberg Y."/>
            <person name="Tangrot J."/>
            <person name="Rosling A."/>
        </authorList>
    </citation>
    <scope>NUCLEOTIDE SEQUENCE [LARGE SCALE GENOMIC DNA]</scope>
    <source>
        <strain evidence="1 2">120-4 pot B 10/14</strain>
    </source>
</reference>
<comment type="caution">
    <text evidence="1">The sequence shown here is derived from an EMBL/GenBank/DDBJ whole genome shotgun (WGS) entry which is preliminary data.</text>
</comment>